<dbReference type="PANTHER" id="PTHR15549:SF27">
    <property type="entry name" value="CHITIN-BINDING TYPE-1 DOMAIN-CONTAINING PROTEIN"/>
    <property type="match status" value="1"/>
</dbReference>
<keyword evidence="2 6" id="KW-0812">Transmembrane</keyword>
<feature type="compositionally biased region" description="Low complexity" evidence="5">
    <location>
        <begin position="76"/>
        <end position="90"/>
    </location>
</feature>
<evidence type="ECO:0000256" key="2">
    <source>
        <dbReference type="ARBA" id="ARBA00022692"/>
    </source>
</evidence>
<dbReference type="Gene3D" id="1.20.5.510">
    <property type="entry name" value="Single helix bin"/>
    <property type="match status" value="1"/>
</dbReference>
<keyword evidence="8" id="KW-1185">Reference proteome</keyword>
<sequence>MANHGAGIATTTALGDFCSNFDWVTAFNACITCAEPAGLDDTFEVAVESLGLACGYEVRFLEPGDDGDDGSVSALPVPERPVSSEVVEIETQTVTAAPAPSETSGAEADATTTRAQDLPPSETATSSTGTTTQAVPTETNGSPNEVTSEGSSPAATSSPQPDSTGTPDVQSSSSSSSSGPNIGAIAGGVVGAVVGLALIAGVVVFFDRRKKKLRAREPEYMEPRVPEMQMFPSAEEGESGGGLPDQRYAVAKNF</sequence>
<evidence type="ECO:0000256" key="4">
    <source>
        <dbReference type="ARBA" id="ARBA00023136"/>
    </source>
</evidence>
<evidence type="ECO:0000256" key="6">
    <source>
        <dbReference type="SAM" id="Phobius"/>
    </source>
</evidence>
<dbReference type="InterPro" id="IPR051694">
    <property type="entry name" value="Immunoregulatory_rcpt-like"/>
</dbReference>
<protein>
    <recommendedName>
        <fullName evidence="9">Mid2 domain-containing protein</fullName>
    </recommendedName>
</protein>
<gene>
    <name evidence="7" type="ORF">Slin15195_G041700</name>
</gene>
<evidence type="ECO:0000256" key="3">
    <source>
        <dbReference type="ARBA" id="ARBA00022989"/>
    </source>
</evidence>
<dbReference type="AlphaFoldDB" id="A0A9Q9EGI5"/>
<name>A0A9Q9EGI5_9PEZI</name>
<feature type="compositionally biased region" description="Polar residues" evidence="5">
    <location>
        <begin position="138"/>
        <end position="170"/>
    </location>
</feature>
<evidence type="ECO:0000256" key="1">
    <source>
        <dbReference type="ARBA" id="ARBA00004167"/>
    </source>
</evidence>
<evidence type="ECO:0000313" key="8">
    <source>
        <dbReference type="Proteomes" id="UP001056384"/>
    </source>
</evidence>
<proteinExistence type="predicted"/>
<feature type="region of interest" description="Disordered" evidence="5">
    <location>
        <begin position="65"/>
        <end position="179"/>
    </location>
</feature>
<dbReference type="OrthoDB" id="10544396at2759"/>
<keyword evidence="3 6" id="KW-1133">Transmembrane helix</keyword>
<comment type="subcellular location">
    <subcellularLocation>
        <location evidence="1">Membrane</location>
        <topology evidence="1">Single-pass membrane protein</topology>
    </subcellularLocation>
</comment>
<evidence type="ECO:0000256" key="5">
    <source>
        <dbReference type="SAM" id="MobiDB-lite"/>
    </source>
</evidence>
<feature type="transmembrane region" description="Helical" evidence="6">
    <location>
        <begin position="182"/>
        <end position="206"/>
    </location>
</feature>
<dbReference type="EMBL" id="CP099420">
    <property type="protein sequence ID" value="USW50851.1"/>
    <property type="molecule type" value="Genomic_DNA"/>
</dbReference>
<organism evidence="7 8">
    <name type="scientific">Septoria linicola</name>
    <dbReference type="NCBI Taxonomy" id="215465"/>
    <lineage>
        <taxon>Eukaryota</taxon>
        <taxon>Fungi</taxon>
        <taxon>Dikarya</taxon>
        <taxon>Ascomycota</taxon>
        <taxon>Pezizomycotina</taxon>
        <taxon>Dothideomycetes</taxon>
        <taxon>Dothideomycetidae</taxon>
        <taxon>Mycosphaerellales</taxon>
        <taxon>Mycosphaerellaceae</taxon>
        <taxon>Septoria</taxon>
    </lineage>
</organism>
<evidence type="ECO:0008006" key="9">
    <source>
        <dbReference type="Google" id="ProtNLM"/>
    </source>
</evidence>
<feature type="compositionally biased region" description="Low complexity" evidence="5">
    <location>
        <begin position="119"/>
        <end position="137"/>
    </location>
</feature>
<dbReference type="Proteomes" id="UP001056384">
    <property type="component" value="Chromosome 3"/>
</dbReference>
<keyword evidence="4 6" id="KW-0472">Membrane</keyword>
<reference evidence="7" key="1">
    <citation type="submission" date="2022-06" db="EMBL/GenBank/DDBJ databases">
        <title>Complete genome sequences of two strains of the flax pathogen Septoria linicola.</title>
        <authorList>
            <person name="Lapalu N."/>
            <person name="Simon A."/>
            <person name="Demenou B."/>
            <person name="Paumier D."/>
            <person name="Guillot M.-P."/>
            <person name="Gout L."/>
            <person name="Valade R."/>
        </authorList>
    </citation>
    <scope>NUCLEOTIDE SEQUENCE</scope>
    <source>
        <strain evidence="7">SE15195</strain>
    </source>
</reference>
<dbReference type="PANTHER" id="PTHR15549">
    <property type="entry name" value="PAIRED IMMUNOGLOBULIN-LIKE TYPE 2 RECEPTOR"/>
    <property type="match status" value="1"/>
</dbReference>
<accession>A0A9Q9EGI5</accession>
<dbReference type="GO" id="GO:0016020">
    <property type="term" value="C:membrane"/>
    <property type="evidence" value="ECO:0007669"/>
    <property type="project" value="UniProtKB-SubCell"/>
</dbReference>
<dbReference type="GO" id="GO:0071944">
    <property type="term" value="C:cell periphery"/>
    <property type="evidence" value="ECO:0007669"/>
    <property type="project" value="UniProtKB-ARBA"/>
</dbReference>
<evidence type="ECO:0000313" key="7">
    <source>
        <dbReference type="EMBL" id="USW50851.1"/>
    </source>
</evidence>